<name>A0A1G5SEY4_9PROT</name>
<reference evidence="4 5" key="1">
    <citation type="submission" date="2016-10" db="EMBL/GenBank/DDBJ databases">
        <authorList>
            <person name="de Groot N.N."/>
        </authorList>
    </citation>
    <scope>NUCLEOTIDE SEQUENCE [LARGE SCALE GENOMIC DNA]</scope>
    <source>
        <strain evidence="4">1</strain>
    </source>
</reference>
<dbReference type="InterPro" id="IPR032284">
    <property type="entry name" value="RecQ_Zn-bd"/>
</dbReference>
<accession>A0A1G5SEY4</accession>
<dbReference type="GO" id="GO:0003676">
    <property type="term" value="F:nucleic acid binding"/>
    <property type="evidence" value="ECO:0007669"/>
    <property type="project" value="InterPro"/>
</dbReference>
<dbReference type="GO" id="GO:0043138">
    <property type="term" value="F:3'-5' DNA helicase activity"/>
    <property type="evidence" value="ECO:0007669"/>
    <property type="project" value="UniProtKB-EC"/>
</dbReference>
<keyword evidence="4" id="KW-0378">Hydrolase</keyword>
<proteinExistence type="predicted"/>
<comment type="catalytic activity">
    <reaction evidence="1">
        <text>Couples ATP hydrolysis with the unwinding of duplex DNA by translocating in the 3'-5' direction.</text>
        <dbReference type="EC" id="5.6.2.4"/>
    </reaction>
</comment>
<keyword evidence="5" id="KW-1185">Reference proteome</keyword>
<keyword evidence="4" id="KW-0347">Helicase</keyword>
<protein>
    <recommendedName>
        <fullName evidence="2">DNA 3'-5' helicase</fullName>
        <ecNumber evidence="2">5.6.2.4</ecNumber>
    </recommendedName>
</protein>
<evidence type="ECO:0000256" key="2">
    <source>
        <dbReference type="ARBA" id="ARBA00034808"/>
    </source>
</evidence>
<dbReference type="InterPro" id="IPR036390">
    <property type="entry name" value="WH_DNA-bd_sf"/>
</dbReference>
<dbReference type="SUPFAM" id="SSF46785">
    <property type="entry name" value="Winged helix' DNA-binding domain"/>
    <property type="match status" value="1"/>
</dbReference>
<dbReference type="GO" id="GO:0006260">
    <property type="term" value="P:DNA replication"/>
    <property type="evidence" value="ECO:0007669"/>
    <property type="project" value="InterPro"/>
</dbReference>
<dbReference type="GO" id="GO:0000166">
    <property type="term" value="F:nucleotide binding"/>
    <property type="evidence" value="ECO:0007669"/>
    <property type="project" value="InterPro"/>
</dbReference>
<dbReference type="Gene3D" id="1.10.10.10">
    <property type="entry name" value="Winged helix-like DNA-binding domain superfamily/Winged helix DNA-binding domain"/>
    <property type="match status" value="1"/>
</dbReference>
<dbReference type="Pfam" id="PF09382">
    <property type="entry name" value="RQC"/>
    <property type="match status" value="1"/>
</dbReference>
<dbReference type="STRING" id="51642.NSMM_410001"/>
<dbReference type="InterPro" id="IPR036388">
    <property type="entry name" value="WH-like_DNA-bd_sf"/>
</dbReference>
<feature type="domain" description="HRDC" evidence="3">
    <location>
        <begin position="195"/>
        <end position="273"/>
    </location>
</feature>
<dbReference type="SUPFAM" id="SSF47819">
    <property type="entry name" value="HRDC-like"/>
    <property type="match status" value="1"/>
</dbReference>
<evidence type="ECO:0000256" key="1">
    <source>
        <dbReference type="ARBA" id="ARBA00034617"/>
    </source>
</evidence>
<evidence type="ECO:0000313" key="4">
    <source>
        <dbReference type="EMBL" id="SCZ85766.1"/>
    </source>
</evidence>
<dbReference type="Pfam" id="PF00570">
    <property type="entry name" value="HRDC"/>
    <property type="match status" value="1"/>
</dbReference>
<keyword evidence="4" id="KW-0067">ATP-binding</keyword>
<dbReference type="EMBL" id="FMWO01000049">
    <property type="protein sequence ID" value="SCZ85766.1"/>
    <property type="molecule type" value="Genomic_DNA"/>
</dbReference>
<organism evidence="4 5">
    <name type="scientific">Nitrosomonas mobilis</name>
    <dbReference type="NCBI Taxonomy" id="51642"/>
    <lineage>
        <taxon>Bacteria</taxon>
        <taxon>Pseudomonadati</taxon>
        <taxon>Pseudomonadota</taxon>
        <taxon>Betaproteobacteria</taxon>
        <taxon>Nitrosomonadales</taxon>
        <taxon>Nitrosomonadaceae</taxon>
        <taxon>Nitrosomonas</taxon>
    </lineage>
</organism>
<sequence>MIYGHGDIIKSRRLLDLNPAPAPVRQAALNRLDALLKLCETTTCRRVHLLQYFGETPDYSACGHCDICRESLPARDMTIPAQKALSCIYRTGQSFGVEYLIDILLGKSTIRAKQWHHDKISTFGIGRELDASGWRVIFRHLLALGYLEVNYERNTLRLTPAAREILRNQHKILLRSQPERRLLKDKKTNHPDHFTLPDQQLWETLRLWRQTVAKEHDVPAYVVFHDTTLLELIRLRPQSSHALQEVSGMGATKLSRYGDTLLEILRMPVTNLE</sequence>
<evidence type="ECO:0000313" key="5">
    <source>
        <dbReference type="Proteomes" id="UP000198729"/>
    </source>
</evidence>
<dbReference type="EC" id="5.6.2.4" evidence="2"/>
<keyword evidence="4" id="KW-0547">Nucleotide-binding</keyword>
<dbReference type="PROSITE" id="PS50967">
    <property type="entry name" value="HRDC"/>
    <property type="match status" value="1"/>
</dbReference>
<dbReference type="Proteomes" id="UP000198729">
    <property type="component" value="Unassembled WGS sequence"/>
</dbReference>
<dbReference type="InterPro" id="IPR010997">
    <property type="entry name" value="HRDC-like_sf"/>
</dbReference>
<dbReference type="InterPro" id="IPR044876">
    <property type="entry name" value="HRDC_dom_sf"/>
</dbReference>
<dbReference type="SMART" id="SM00341">
    <property type="entry name" value="HRDC"/>
    <property type="match status" value="1"/>
</dbReference>
<gene>
    <name evidence="4" type="ORF">NSMM_410001</name>
</gene>
<dbReference type="Pfam" id="PF16124">
    <property type="entry name" value="RecQ_Zn_bind"/>
    <property type="match status" value="1"/>
</dbReference>
<dbReference type="GO" id="GO:0006281">
    <property type="term" value="P:DNA repair"/>
    <property type="evidence" value="ECO:0007669"/>
    <property type="project" value="InterPro"/>
</dbReference>
<dbReference type="InterPro" id="IPR018982">
    <property type="entry name" value="RQC_domain"/>
</dbReference>
<evidence type="ECO:0000259" key="3">
    <source>
        <dbReference type="PROSITE" id="PS50967"/>
    </source>
</evidence>
<dbReference type="Gene3D" id="1.10.150.80">
    <property type="entry name" value="HRDC domain"/>
    <property type="match status" value="1"/>
</dbReference>
<dbReference type="InterPro" id="IPR002121">
    <property type="entry name" value="HRDC_dom"/>
</dbReference>
<dbReference type="AlphaFoldDB" id="A0A1G5SEY4"/>
<dbReference type="SMART" id="SM00956">
    <property type="entry name" value="RQC"/>
    <property type="match status" value="1"/>
</dbReference>